<dbReference type="Gene3D" id="1.25.10.10">
    <property type="entry name" value="Leucine-rich Repeat Variant"/>
    <property type="match status" value="1"/>
</dbReference>
<evidence type="ECO:0000256" key="8">
    <source>
        <dbReference type="ARBA" id="ARBA00029784"/>
    </source>
</evidence>
<dbReference type="AlphaFoldDB" id="A0A2A6BYA2"/>
<dbReference type="InterPro" id="IPR013598">
    <property type="entry name" value="Exportin-1/Importin-b-like"/>
</dbReference>
<keyword evidence="3 10" id="KW-0813">Transport</keyword>
<evidence type="ECO:0000256" key="1">
    <source>
        <dbReference type="ARBA" id="ARBA00004496"/>
    </source>
</evidence>
<dbReference type="PANTHER" id="PTHR15952:SF11">
    <property type="entry name" value="EXPORTIN-T"/>
    <property type="match status" value="1"/>
</dbReference>
<protein>
    <recommendedName>
        <fullName evidence="2 10">Exportin-T</fullName>
    </recommendedName>
    <alternativeName>
        <fullName evidence="8 10">Exportin(tRNA)</fullName>
    </alternativeName>
    <alternativeName>
        <fullName evidence="9 10">tRNA exportin</fullName>
    </alternativeName>
</protein>
<comment type="function">
    <text evidence="10">tRNA nucleus export receptor which facilitates tRNA translocation across the nuclear pore complex.</text>
</comment>
<dbReference type="GO" id="GO:0005643">
    <property type="term" value="C:nuclear pore"/>
    <property type="evidence" value="ECO:0000318"/>
    <property type="project" value="GO_Central"/>
</dbReference>
<reference evidence="12" key="1">
    <citation type="journal article" date="2008" name="Nat. Genet.">
        <title>The Pristionchus pacificus genome provides a unique perspective on nematode lifestyle and parasitism.</title>
        <authorList>
            <person name="Dieterich C."/>
            <person name="Clifton S.W."/>
            <person name="Schuster L.N."/>
            <person name="Chinwalla A."/>
            <person name="Delehaunty K."/>
            <person name="Dinkelacker I."/>
            <person name="Fulton L."/>
            <person name="Fulton R."/>
            <person name="Godfrey J."/>
            <person name="Minx P."/>
            <person name="Mitreva M."/>
            <person name="Roeseler W."/>
            <person name="Tian H."/>
            <person name="Witte H."/>
            <person name="Yang S.P."/>
            <person name="Wilson R.K."/>
            <person name="Sommer R.J."/>
        </authorList>
    </citation>
    <scope>NUCLEOTIDE SEQUENCE [LARGE SCALE GENOMIC DNA]</scope>
    <source>
        <strain evidence="12">PS312</strain>
    </source>
</reference>
<proteinExistence type="inferred from homology"/>
<evidence type="ECO:0000313" key="12">
    <source>
        <dbReference type="Proteomes" id="UP000005239"/>
    </source>
</evidence>
<evidence type="ECO:0000313" key="11">
    <source>
        <dbReference type="EnsemblMetazoa" id="PPA38703.1"/>
    </source>
</evidence>
<organism evidence="11 12">
    <name type="scientific">Pristionchus pacificus</name>
    <name type="common">Parasitic nematode worm</name>
    <dbReference type="NCBI Taxonomy" id="54126"/>
    <lineage>
        <taxon>Eukaryota</taxon>
        <taxon>Metazoa</taxon>
        <taxon>Ecdysozoa</taxon>
        <taxon>Nematoda</taxon>
        <taxon>Chromadorea</taxon>
        <taxon>Rhabditida</taxon>
        <taxon>Rhabditina</taxon>
        <taxon>Diplogasteromorpha</taxon>
        <taxon>Diplogasteroidea</taxon>
        <taxon>Neodiplogasteridae</taxon>
        <taxon>Pristionchus</taxon>
    </lineage>
</organism>
<keyword evidence="7 10" id="KW-0539">Nucleus</keyword>
<dbReference type="Pfam" id="PF08389">
    <property type="entry name" value="Xpo1"/>
    <property type="match status" value="1"/>
</dbReference>
<dbReference type="GO" id="GO:0005737">
    <property type="term" value="C:cytoplasm"/>
    <property type="evidence" value="ECO:0000318"/>
    <property type="project" value="GO_Central"/>
</dbReference>
<evidence type="ECO:0000256" key="6">
    <source>
        <dbReference type="ARBA" id="ARBA00022884"/>
    </source>
</evidence>
<reference evidence="11" key="2">
    <citation type="submission" date="2022-06" db="UniProtKB">
        <authorList>
            <consortium name="EnsemblMetazoa"/>
        </authorList>
    </citation>
    <scope>IDENTIFICATION</scope>
    <source>
        <strain evidence="11">PS312</strain>
    </source>
</reference>
<evidence type="ECO:0000256" key="3">
    <source>
        <dbReference type="ARBA" id="ARBA00022448"/>
    </source>
</evidence>
<dbReference type="GO" id="GO:0016363">
    <property type="term" value="C:nuclear matrix"/>
    <property type="evidence" value="ECO:0000318"/>
    <property type="project" value="GO_Central"/>
</dbReference>
<dbReference type="InterPro" id="IPR045546">
    <property type="entry name" value="Exportin-T_C"/>
</dbReference>
<sequence>MMDGKATAVDGRFLTSALNDPTKQSQIYEYVEALKGDENGWKKSIENIVTNDLRSAEECFIMLQVVEDYVKTRYAMSDESSTNIIKQFLSHLLRKNGEEDIPSFLVNKMAQIFALVFAVDFPVRWPNFIQEVFLSSGMEDTRAIQFYLKTLLAIDSEVVDRDIQRASHVFDRNAKIKDAMRDVCMIDCVRSWYHILKEISDISTQSLVLDVIAIYVDWIDIELVANEELVPLLIDRLAHSCTTQAAQGAVCGIIGKKMPSHKKIPLVLAIAKVINEHKLLEISEECGEEDELRAANLLSAIGLAVIDSYTKTDKESLSEEKQGTLTGMKMLEKEVKTMLQLLGSNNEDVSMSMMDFVKNYIGLIMQNPSQEGDRILMNIMGVVLKRYEMDEDVDMDGTGEKQSDFHEYRKELRHVMHAITLKRPDLIIVPLEVRMREMKENRVGLKKTEANLHLIYSLSELLPNGLLNARGGWLERGGRLPLEALSILSPHSSSPTLTLLYFEIVSRYEKLMCRDSAVIISLVPHFISDYGLGNNNPTVRARQRVVRSRVIYLFSRFVKSQKSLLAAAVPEVIMRVAPLVSCQDDLSSSLLSHQDHGYLLEATATLIVFSDIEASVKAQYMTELASTIGNRFKKQLEWMGDMESRGQLDGKAKHFLEESLPANVSYTIKLTKAFGLSGKEKNMKECGCAGIFIELLNLFTSSLSFSRAFLAESTRQLAGRLVLCLDDELFPSLSLLLSSLSSLASDADSMLHLLILTNNIVQKHKGGLLSSSINVSSILEASFRLATDSNPQLLNDPTGRSLMYLKRSFLTLVLSLLTTELFERVVDADIGSRLFEFARLLSIDSDATTQKTAVTVLSRMVVGRGDEVMEQVLSTLLSLPLTPHFSFKDAASQLVLHEVRSTIHACFVQRPTLVTSLISSNFPGDFCEQMLSSLTTLSGKDADRTFTMLYTQLRAS</sequence>
<dbReference type="Proteomes" id="UP000005239">
    <property type="component" value="Unassembled WGS sequence"/>
</dbReference>
<comment type="similarity">
    <text evidence="10">Belongs to the exportin family.</text>
</comment>
<dbReference type="InterPro" id="IPR016024">
    <property type="entry name" value="ARM-type_fold"/>
</dbReference>
<dbReference type="PANTHER" id="PTHR15952">
    <property type="entry name" value="EXPORTIN-T/LOS1"/>
    <property type="match status" value="1"/>
</dbReference>
<comment type="subcellular location">
    <subcellularLocation>
        <location evidence="1 10">Cytoplasm</location>
    </subcellularLocation>
    <subcellularLocation>
        <location evidence="10">Nucleus</location>
    </subcellularLocation>
    <text evidence="10">Shuttles between the nucleus and the cytoplasm.</text>
</comment>
<dbReference type="GO" id="GO:0000049">
    <property type="term" value="F:tRNA binding"/>
    <property type="evidence" value="ECO:0000318"/>
    <property type="project" value="GO_Central"/>
</dbReference>
<name>A0A2A6BYA2_PRIPA</name>
<evidence type="ECO:0000256" key="4">
    <source>
        <dbReference type="ARBA" id="ARBA00022490"/>
    </source>
</evidence>
<accession>A0A2A6BYA2</accession>
<evidence type="ECO:0000256" key="5">
    <source>
        <dbReference type="ARBA" id="ARBA00022555"/>
    </source>
</evidence>
<evidence type="ECO:0000256" key="7">
    <source>
        <dbReference type="ARBA" id="ARBA00023242"/>
    </source>
</evidence>
<dbReference type="GO" id="GO:0031267">
    <property type="term" value="F:small GTPase binding"/>
    <property type="evidence" value="ECO:0007669"/>
    <property type="project" value="InterPro"/>
</dbReference>
<keyword evidence="6 10" id="KW-0694">RNA-binding</keyword>
<dbReference type="InterPro" id="IPR011989">
    <property type="entry name" value="ARM-like"/>
</dbReference>
<gene>
    <name evidence="11" type="primary">WBGene00277072</name>
</gene>
<dbReference type="OrthoDB" id="26399at2759"/>
<evidence type="ECO:0000256" key="9">
    <source>
        <dbReference type="ARBA" id="ARBA00032199"/>
    </source>
</evidence>
<dbReference type="Pfam" id="PF19282">
    <property type="entry name" value="Exportin-T"/>
    <property type="match status" value="1"/>
</dbReference>
<keyword evidence="4 10" id="KW-0963">Cytoplasm</keyword>
<keyword evidence="5 10" id="KW-0820">tRNA-binding</keyword>
<keyword evidence="12" id="KW-1185">Reference proteome</keyword>
<dbReference type="InterPro" id="IPR040017">
    <property type="entry name" value="XPOT"/>
</dbReference>
<accession>A0A8R1YV18</accession>
<evidence type="ECO:0000256" key="2">
    <source>
        <dbReference type="ARBA" id="ARBA00018928"/>
    </source>
</evidence>
<dbReference type="EnsemblMetazoa" id="PPA38703.1">
    <property type="protein sequence ID" value="PPA38703.1"/>
    <property type="gene ID" value="WBGene00277072"/>
</dbReference>
<evidence type="ECO:0000256" key="10">
    <source>
        <dbReference type="RuleBase" id="RU366037"/>
    </source>
</evidence>
<dbReference type="SUPFAM" id="SSF48371">
    <property type="entry name" value="ARM repeat"/>
    <property type="match status" value="1"/>
</dbReference>
<dbReference type="GO" id="GO:0071528">
    <property type="term" value="P:tRNA re-export from nucleus"/>
    <property type="evidence" value="ECO:0000318"/>
    <property type="project" value="GO_Central"/>
</dbReference>